<evidence type="ECO:0000313" key="3">
    <source>
        <dbReference type="Proteomes" id="UP000192566"/>
    </source>
</evidence>
<dbReference type="STRING" id="53376.BST25_08790"/>
<name>A0A1X0DR47_MYCHE</name>
<organism evidence="2 3">
    <name type="scientific">Mycobacterium heidelbergense</name>
    <dbReference type="NCBI Taxonomy" id="53376"/>
    <lineage>
        <taxon>Bacteria</taxon>
        <taxon>Bacillati</taxon>
        <taxon>Actinomycetota</taxon>
        <taxon>Actinomycetes</taxon>
        <taxon>Mycobacteriales</taxon>
        <taxon>Mycobacteriaceae</taxon>
        <taxon>Mycobacterium</taxon>
        <taxon>Mycobacterium simiae complex</taxon>
    </lineage>
</organism>
<dbReference type="PRINTS" id="PR00455">
    <property type="entry name" value="HTHTETR"/>
</dbReference>
<keyword evidence="3" id="KW-1185">Reference proteome</keyword>
<dbReference type="PROSITE" id="PS50977">
    <property type="entry name" value="HTH_TETR_2"/>
    <property type="match status" value="1"/>
</dbReference>
<dbReference type="GO" id="GO:0003677">
    <property type="term" value="F:DNA binding"/>
    <property type="evidence" value="ECO:0007669"/>
    <property type="project" value="UniProtKB-UniRule"/>
</dbReference>
<dbReference type="InterPro" id="IPR009057">
    <property type="entry name" value="Homeodomain-like_sf"/>
</dbReference>
<dbReference type="EMBL" id="MVHR01000009">
    <property type="protein sequence ID" value="ORA74659.1"/>
    <property type="molecule type" value="Genomic_DNA"/>
</dbReference>
<reference evidence="2 3" key="1">
    <citation type="submission" date="2017-02" db="EMBL/GenBank/DDBJ databases">
        <title>The new phylogeny of genus Mycobacterium.</title>
        <authorList>
            <person name="Tortoli E."/>
            <person name="Trovato A."/>
            <person name="Cirillo D.M."/>
        </authorList>
    </citation>
    <scope>NUCLEOTIDE SEQUENCE [LARGE SCALE GENOMIC DNA]</scope>
    <source>
        <strain evidence="2 3">DSM 44471</strain>
    </source>
</reference>
<dbReference type="AlphaFoldDB" id="A0A1X0DR47"/>
<protein>
    <submittedName>
        <fullName evidence="2">TetR family transcriptional regulator</fullName>
    </submittedName>
</protein>
<gene>
    <name evidence="2" type="ORF">BST25_08790</name>
</gene>
<accession>A0A1X0DR47</accession>
<dbReference type="RefSeq" id="WP_083073627.1">
    <property type="nucleotide sequence ID" value="NZ_AP022615.1"/>
</dbReference>
<keyword evidence="1" id="KW-0238">DNA-binding</keyword>
<dbReference type="Proteomes" id="UP000192566">
    <property type="component" value="Unassembled WGS sequence"/>
</dbReference>
<dbReference type="Pfam" id="PF00440">
    <property type="entry name" value="TetR_N"/>
    <property type="match status" value="1"/>
</dbReference>
<evidence type="ECO:0000313" key="2">
    <source>
        <dbReference type="EMBL" id="ORA74659.1"/>
    </source>
</evidence>
<dbReference type="SUPFAM" id="SSF46689">
    <property type="entry name" value="Homeodomain-like"/>
    <property type="match status" value="1"/>
</dbReference>
<comment type="caution">
    <text evidence="2">The sequence shown here is derived from an EMBL/GenBank/DDBJ whole genome shotgun (WGS) entry which is preliminary data.</text>
</comment>
<sequence length="202" mass="22043">MRTRGWAGNVPASDEEAVARILEATRRTIDERGEQTSIADVARTLGVTRQTVYRYFAGTEDLLSATAADGASGFLDQLAEALAGITDPGEAVVEGIAVTLERLPADPYIGLMLRSQRSSAFAVTITTDTSRLFGRSILDRLDVDWADFDEPAIEDIIEMILRTLQSFVLAPLPASGDELRRLLRRWIAPAVTAARHSRRASV</sequence>
<evidence type="ECO:0000256" key="1">
    <source>
        <dbReference type="ARBA" id="ARBA00023125"/>
    </source>
</evidence>
<dbReference type="InterPro" id="IPR001647">
    <property type="entry name" value="HTH_TetR"/>
</dbReference>
<proteinExistence type="predicted"/>
<dbReference type="Gene3D" id="1.10.357.10">
    <property type="entry name" value="Tetracycline Repressor, domain 2"/>
    <property type="match status" value="1"/>
</dbReference>
<dbReference type="OrthoDB" id="3212503at2"/>